<feature type="domain" description="Methyltransferase type 11" evidence="1">
    <location>
        <begin position="59"/>
        <end position="107"/>
    </location>
</feature>
<proteinExistence type="predicted"/>
<evidence type="ECO:0000259" key="1">
    <source>
        <dbReference type="Pfam" id="PF08241"/>
    </source>
</evidence>
<protein>
    <recommendedName>
        <fullName evidence="1">Methyltransferase type 11 domain-containing protein</fullName>
    </recommendedName>
</protein>
<dbReference type="SUPFAM" id="SSF53335">
    <property type="entry name" value="S-adenosyl-L-methionine-dependent methyltransferases"/>
    <property type="match status" value="1"/>
</dbReference>
<dbReference type="GO" id="GO:0008757">
    <property type="term" value="F:S-adenosylmethionine-dependent methyltransferase activity"/>
    <property type="evidence" value="ECO:0007669"/>
    <property type="project" value="InterPro"/>
</dbReference>
<comment type="caution">
    <text evidence="2">The sequence shown here is derived from an EMBL/GenBank/DDBJ whole genome shotgun (WGS) entry which is preliminary data.</text>
</comment>
<gene>
    <name evidence="2" type="ORF">A2928_03860</name>
</gene>
<dbReference type="InterPro" id="IPR013216">
    <property type="entry name" value="Methyltransf_11"/>
</dbReference>
<dbReference type="Proteomes" id="UP000176221">
    <property type="component" value="Unassembled WGS sequence"/>
</dbReference>
<dbReference type="Pfam" id="PF08241">
    <property type="entry name" value="Methyltransf_11"/>
    <property type="match status" value="1"/>
</dbReference>
<dbReference type="CDD" id="cd02440">
    <property type="entry name" value="AdoMet_MTases"/>
    <property type="match status" value="1"/>
</dbReference>
<evidence type="ECO:0000313" key="3">
    <source>
        <dbReference type="Proteomes" id="UP000176221"/>
    </source>
</evidence>
<name>A0A1G2NEZ9_9BACT</name>
<dbReference type="EMBL" id="MHRX01000009">
    <property type="protein sequence ID" value="OHA34643.1"/>
    <property type="molecule type" value="Genomic_DNA"/>
</dbReference>
<dbReference type="AlphaFoldDB" id="A0A1G2NEZ9"/>
<evidence type="ECO:0000313" key="2">
    <source>
        <dbReference type="EMBL" id="OHA34643.1"/>
    </source>
</evidence>
<dbReference type="STRING" id="1802319.A2928_03860"/>
<sequence length="197" mass="23123">MRKRERFVDEKIKEIAKEKSVLDIGGGERFQKWLAPYKELFKDVAYKSMDYDPASGADVIGDIHKIPLAENSIDAIICHSVLEHVRDPLLATKELHRILRPGGKIFVHVPSIYPYHARKGSYPDYWRFFDDTLLVMFGNFSHFEIEKRGGYFTALFFFMPFQHKLRFLIDPVADFLDRIFKTEKRTTTSGYYIYAIK</sequence>
<accession>A0A1G2NEZ9</accession>
<reference evidence="2 3" key="1">
    <citation type="journal article" date="2016" name="Nat. Commun.">
        <title>Thousands of microbial genomes shed light on interconnected biogeochemical processes in an aquifer system.</title>
        <authorList>
            <person name="Anantharaman K."/>
            <person name="Brown C.T."/>
            <person name="Hug L.A."/>
            <person name="Sharon I."/>
            <person name="Castelle C.J."/>
            <person name="Probst A.J."/>
            <person name="Thomas B.C."/>
            <person name="Singh A."/>
            <person name="Wilkins M.J."/>
            <person name="Karaoz U."/>
            <person name="Brodie E.L."/>
            <person name="Williams K.H."/>
            <person name="Hubbard S.S."/>
            <person name="Banfield J.F."/>
        </authorList>
    </citation>
    <scope>NUCLEOTIDE SEQUENCE [LARGE SCALE GENOMIC DNA]</scope>
</reference>
<dbReference type="InterPro" id="IPR029063">
    <property type="entry name" value="SAM-dependent_MTases_sf"/>
</dbReference>
<organism evidence="2 3">
    <name type="scientific">Candidatus Taylorbacteria bacterium RIFCSPLOWO2_01_FULL_45_15b</name>
    <dbReference type="NCBI Taxonomy" id="1802319"/>
    <lineage>
        <taxon>Bacteria</taxon>
        <taxon>Candidatus Tayloriibacteriota</taxon>
    </lineage>
</organism>
<dbReference type="Gene3D" id="3.40.50.150">
    <property type="entry name" value="Vaccinia Virus protein VP39"/>
    <property type="match status" value="1"/>
</dbReference>